<dbReference type="AlphaFoldDB" id="M0QLC1"/>
<dbReference type="SUPFAM" id="SSF51430">
    <property type="entry name" value="NAD(P)-linked oxidoreductase"/>
    <property type="match status" value="1"/>
</dbReference>
<evidence type="ECO:0000256" key="5">
    <source>
        <dbReference type="PIRSR" id="PIRSR000097-2"/>
    </source>
</evidence>
<feature type="domain" description="NADP-dependent oxidoreductase" evidence="7">
    <location>
        <begin position="19"/>
        <end position="274"/>
    </location>
</feature>
<dbReference type="PROSITE" id="PS00798">
    <property type="entry name" value="ALDOKETO_REDUCTASE_1"/>
    <property type="match status" value="1"/>
</dbReference>
<evidence type="ECO:0000313" key="9">
    <source>
        <dbReference type="Proteomes" id="UP000011666"/>
    </source>
</evidence>
<evidence type="ECO:0000256" key="4">
    <source>
        <dbReference type="PIRSR" id="PIRSR000097-1"/>
    </source>
</evidence>
<feature type="active site" description="Proton donor" evidence="4">
    <location>
        <position position="53"/>
    </location>
</feature>
<dbReference type="STRING" id="1223545.GS4_25_00150"/>
<dbReference type="Gene3D" id="3.20.20.100">
    <property type="entry name" value="NADP-dependent oxidoreductase domain"/>
    <property type="match status" value="1"/>
</dbReference>
<feature type="binding site" evidence="5">
    <location>
        <position position="111"/>
    </location>
    <ligand>
        <name>substrate</name>
    </ligand>
</feature>
<dbReference type="eggNOG" id="COG0656">
    <property type="taxonomic scope" value="Bacteria"/>
</dbReference>
<dbReference type="Proteomes" id="UP000011666">
    <property type="component" value="Unassembled WGS sequence"/>
</dbReference>
<dbReference type="OrthoDB" id="9804790at2"/>
<evidence type="ECO:0000256" key="6">
    <source>
        <dbReference type="PIRSR" id="PIRSR000097-3"/>
    </source>
</evidence>
<sequence>MSTDLPTVELSSGTVIPQLGLGVWQAEDAETEHAVRYAIAEAGYRHIDTAAAYGNEAAVGRAIATSGVPRDEVFVTTKLWNADHGRDRALAAVDASLDRLGLDHVDLYLIHWPLQDERRLIETWQTLIEIRDTGKARAIGVSNFEPHHLSLVIDNSDVVPAVNQVELHPRHAQRGLRAFCADRGIAVESWSPLGGSGSGWGADSRPNTLLDEPVLARIAERHGVTPAQVIIRWHLQSGLIVIPKSVHDERIAANIDVLDLELTSDDLAEIAALDTGERTGAHPDDLSLGAPED</sequence>
<dbReference type="InterPro" id="IPR023210">
    <property type="entry name" value="NADP_OxRdtase_dom"/>
</dbReference>
<dbReference type="PROSITE" id="PS00063">
    <property type="entry name" value="ALDOKETO_REDUCTASE_3"/>
    <property type="match status" value="1"/>
</dbReference>
<dbReference type="EMBL" id="BANX01000025">
    <property type="protein sequence ID" value="GAC69445.1"/>
    <property type="molecule type" value="Genomic_DNA"/>
</dbReference>
<dbReference type="InterPro" id="IPR020471">
    <property type="entry name" value="AKR"/>
</dbReference>
<gene>
    <name evidence="8" type="ORF">GS4_25_00150</name>
</gene>
<keyword evidence="9" id="KW-1185">Reference proteome</keyword>
<dbReference type="FunFam" id="3.20.20.100:FF:000002">
    <property type="entry name" value="2,5-diketo-D-gluconic acid reductase A"/>
    <property type="match status" value="1"/>
</dbReference>
<accession>M0QLC1</accession>
<dbReference type="PROSITE" id="PS00062">
    <property type="entry name" value="ALDOKETO_REDUCTASE_2"/>
    <property type="match status" value="1"/>
</dbReference>
<keyword evidence="3" id="KW-0560">Oxidoreductase</keyword>
<keyword evidence="2" id="KW-0521">NADP</keyword>
<protein>
    <submittedName>
        <fullName evidence="8">Putative aldo-keto reductase</fullName>
    </submittedName>
</protein>
<organism evidence="8 9">
    <name type="scientific">Gordonia soli NBRC 108243</name>
    <dbReference type="NCBI Taxonomy" id="1223545"/>
    <lineage>
        <taxon>Bacteria</taxon>
        <taxon>Bacillati</taxon>
        <taxon>Actinomycetota</taxon>
        <taxon>Actinomycetes</taxon>
        <taxon>Mycobacteriales</taxon>
        <taxon>Gordoniaceae</taxon>
        <taxon>Gordonia</taxon>
    </lineage>
</organism>
<dbReference type="InterPro" id="IPR036812">
    <property type="entry name" value="NAD(P)_OxRdtase_dom_sf"/>
</dbReference>
<dbReference type="PIRSF" id="PIRSF000097">
    <property type="entry name" value="AKR"/>
    <property type="match status" value="1"/>
</dbReference>
<reference evidence="8 9" key="1">
    <citation type="submission" date="2013-01" db="EMBL/GenBank/DDBJ databases">
        <title>Whole genome shotgun sequence of Gordonia soli NBRC 108243.</title>
        <authorList>
            <person name="Isaki-Nakamura S."/>
            <person name="Hosoyama A."/>
            <person name="Tsuchikane K."/>
            <person name="Ando Y."/>
            <person name="Baba S."/>
            <person name="Ohji S."/>
            <person name="Hamada M."/>
            <person name="Tamura T."/>
            <person name="Yamazoe A."/>
            <person name="Yamazaki S."/>
            <person name="Fujita N."/>
        </authorList>
    </citation>
    <scope>NUCLEOTIDE SEQUENCE [LARGE SCALE GENOMIC DNA]</scope>
    <source>
        <strain evidence="8 9">NBRC 108243</strain>
    </source>
</reference>
<dbReference type="InterPro" id="IPR018170">
    <property type="entry name" value="Aldo/ket_reductase_CS"/>
</dbReference>
<evidence type="ECO:0000259" key="7">
    <source>
        <dbReference type="Pfam" id="PF00248"/>
    </source>
</evidence>
<proteinExistence type="inferred from homology"/>
<name>M0QLC1_9ACTN</name>
<evidence type="ECO:0000256" key="3">
    <source>
        <dbReference type="ARBA" id="ARBA00023002"/>
    </source>
</evidence>
<dbReference type="PANTHER" id="PTHR43827:SF3">
    <property type="entry name" value="NADP-DEPENDENT OXIDOREDUCTASE DOMAIN-CONTAINING PROTEIN"/>
    <property type="match status" value="1"/>
</dbReference>
<evidence type="ECO:0000313" key="8">
    <source>
        <dbReference type="EMBL" id="GAC69445.1"/>
    </source>
</evidence>
<evidence type="ECO:0000256" key="1">
    <source>
        <dbReference type="ARBA" id="ARBA00007905"/>
    </source>
</evidence>
<comment type="similarity">
    <text evidence="1">Belongs to the aldo/keto reductase family.</text>
</comment>
<dbReference type="Pfam" id="PF00248">
    <property type="entry name" value="Aldo_ket_red"/>
    <property type="match status" value="1"/>
</dbReference>
<dbReference type="PANTHER" id="PTHR43827">
    <property type="entry name" value="2,5-DIKETO-D-GLUCONIC ACID REDUCTASE"/>
    <property type="match status" value="1"/>
</dbReference>
<dbReference type="PRINTS" id="PR00069">
    <property type="entry name" value="ALDKETRDTASE"/>
</dbReference>
<feature type="site" description="Lowers pKa of active site Tyr" evidence="6">
    <location>
        <position position="78"/>
    </location>
</feature>
<comment type="caution">
    <text evidence="8">The sequence shown here is derived from an EMBL/GenBank/DDBJ whole genome shotgun (WGS) entry which is preliminary data.</text>
</comment>
<evidence type="ECO:0000256" key="2">
    <source>
        <dbReference type="ARBA" id="ARBA00022857"/>
    </source>
</evidence>
<dbReference type="RefSeq" id="WP_007622524.1">
    <property type="nucleotide sequence ID" value="NZ_BANX01000025.1"/>
</dbReference>
<dbReference type="GO" id="GO:0016616">
    <property type="term" value="F:oxidoreductase activity, acting on the CH-OH group of donors, NAD or NADP as acceptor"/>
    <property type="evidence" value="ECO:0007669"/>
    <property type="project" value="UniProtKB-ARBA"/>
</dbReference>